<evidence type="ECO:0000313" key="12">
    <source>
        <dbReference type="EMBL" id="CAL94204.1"/>
    </source>
</evidence>
<evidence type="ECO:0000256" key="8">
    <source>
        <dbReference type="SAM" id="Coils"/>
    </source>
</evidence>
<evidence type="ECO:0000256" key="9">
    <source>
        <dbReference type="SAM" id="Phobius"/>
    </source>
</evidence>
<dbReference type="SMART" id="SM00387">
    <property type="entry name" value="HATPase_c"/>
    <property type="match status" value="1"/>
</dbReference>
<dbReference type="OrthoDB" id="9808408at2"/>
<dbReference type="GO" id="GO:0007234">
    <property type="term" value="P:osmosensory signaling via phosphorelay pathway"/>
    <property type="evidence" value="ECO:0007669"/>
    <property type="project" value="TreeGrafter"/>
</dbReference>
<evidence type="ECO:0000256" key="5">
    <source>
        <dbReference type="ARBA" id="ARBA00022679"/>
    </source>
</evidence>
<dbReference type="FunFam" id="3.30.565.10:FF:000006">
    <property type="entry name" value="Sensor histidine kinase WalK"/>
    <property type="match status" value="1"/>
</dbReference>
<dbReference type="InterPro" id="IPR005467">
    <property type="entry name" value="His_kinase_dom"/>
</dbReference>
<gene>
    <name evidence="12" type="ordered locus">azo1587</name>
</gene>
<keyword evidence="9" id="KW-1133">Transmembrane helix</keyword>
<dbReference type="Pfam" id="PF00512">
    <property type="entry name" value="HisKA"/>
    <property type="match status" value="1"/>
</dbReference>
<dbReference type="RefSeq" id="WP_011765320.1">
    <property type="nucleotide sequence ID" value="NC_008702.1"/>
</dbReference>
<feature type="transmembrane region" description="Helical" evidence="9">
    <location>
        <begin position="53"/>
        <end position="71"/>
    </location>
</feature>
<dbReference type="AlphaFoldDB" id="A1K5U9"/>
<dbReference type="HOGENOM" id="CLU_000445_114_71_4"/>
<dbReference type="Gene3D" id="3.30.450.20">
    <property type="entry name" value="PAS domain"/>
    <property type="match status" value="2"/>
</dbReference>
<organism evidence="12 13">
    <name type="scientific">Azoarcus sp. (strain BH72)</name>
    <dbReference type="NCBI Taxonomy" id="418699"/>
    <lineage>
        <taxon>Bacteria</taxon>
        <taxon>Pseudomonadati</taxon>
        <taxon>Pseudomonadota</taxon>
        <taxon>Betaproteobacteria</taxon>
        <taxon>Rhodocyclales</taxon>
        <taxon>Zoogloeaceae</taxon>
        <taxon>Azoarcus</taxon>
    </lineage>
</organism>
<keyword evidence="5 12" id="KW-0808">Transferase</keyword>
<dbReference type="EMBL" id="AM406670">
    <property type="protein sequence ID" value="CAL94204.1"/>
    <property type="molecule type" value="Genomic_DNA"/>
</dbReference>
<dbReference type="InterPro" id="IPR003661">
    <property type="entry name" value="HisK_dim/P_dom"/>
</dbReference>
<dbReference type="SUPFAM" id="SSF55785">
    <property type="entry name" value="PYP-like sensor domain (PAS domain)"/>
    <property type="match status" value="2"/>
</dbReference>
<dbReference type="Gene3D" id="1.10.287.130">
    <property type="match status" value="1"/>
</dbReference>
<dbReference type="NCBIfam" id="TIGR00229">
    <property type="entry name" value="sensory_box"/>
    <property type="match status" value="2"/>
</dbReference>
<dbReference type="CDD" id="cd00130">
    <property type="entry name" value="PAS"/>
    <property type="match status" value="2"/>
</dbReference>
<dbReference type="Pfam" id="PF02518">
    <property type="entry name" value="HATPase_c"/>
    <property type="match status" value="1"/>
</dbReference>
<dbReference type="GO" id="GO:0000156">
    <property type="term" value="F:phosphorelay response regulator activity"/>
    <property type="evidence" value="ECO:0007669"/>
    <property type="project" value="TreeGrafter"/>
</dbReference>
<feature type="transmembrane region" description="Helical" evidence="9">
    <location>
        <begin position="20"/>
        <end position="46"/>
    </location>
</feature>
<dbReference type="PROSITE" id="PS50109">
    <property type="entry name" value="HIS_KIN"/>
    <property type="match status" value="1"/>
</dbReference>
<dbReference type="GO" id="GO:0030295">
    <property type="term" value="F:protein kinase activator activity"/>
    <property type="evidence" value="ECO:0007669"/>
    <property type="project" value="TreeGrafter"/>
</dbReference>
<dbReference type="InterPro" id="IPR000014">
    <property type="entry name" value="PAS"/>
</dbReference>
<keyword evidence="9" id="KW-0812">Transmembrane</keyword>
<evidence type="ECO:0000256" key="3">
    <source>
        <dbReference type="ARBA" id="ARBA00012438"/>
    </source>
</evidence>
<dbReference type="PANTHER" id="PTHR42878:SF15">
    <property type="entry name" value="BACTERIOPHYTOCHROME"/>
    <property type="match status" value="1"/>
</dbReference>
<dbReference type="STRING" id="62928.azo1587"/>
<keyword evidence="6" id="KW-0418">Kinase</keyword>
<evidence type="ECO:0000256" key="4">
    <source>
        <dbReference type="ARBA" id="ARBA00022553"/>
    </source>
</evidence>
<dbReference type="InterPro" id="IPR036097">
    <property type="entry name" value="HisK_dim/P_sf"/>
</dbReference>
<evidence type="ECO:0000256" key="6">
    <source>
        <dbReference type="ARBA" id="ARBA00022777"/>
    </source>
</evidence>
<dbReference type="GO" id="GO:0005886">
    <property type="term" value="C:plasma membrane"/>
    <property type="evidence" value="ECO:0007669"/>
    <property type="project" value="UniProtKB-SubCell"/>
</dbReference>
<dbReference type="GO" id="GO:0000155">
    <property type="term" value="F:phosphorelay sensor kinase activity"/>
    <property type="evidence" value="ECO:0007669"/>
    <property type="project" value="InterPro"/>
</dbReference>
<keyword evidence="8" id="KW-0175">Coiled coil</keyword>
<reference evidence="12 13" key="1">
    <citation type="journal article" date="2006" name="Nat. Biotechnol.">
        <title>Complete genome of the mutualistic, N2-fixing grass endophyte Azoarcus sp. strain BH72.</title>
        <authorList>
            <person name="Krause A."/>
            <person name="Ramakumar A."/>
            <person name="Bartels D."/>
            <person name="Battistoni F."/>
            <person name="Bekel T."/>
            <person name="Boch J."/>
            <person name="Boehm M."/>
            <person name="Friedrich F."/>
            <person name="Hurek T."/>
            <person name="Krause L."/>
            <person name="Linke B."/>
            <person name="McHardy A.C."/>
            <person name="Sarkar A."/>
            <person name="Schneiker S."/>
            <person name="Syed A.A."/>
            <person name="Thauer R."/>
            <person name="Vorhoelter F.-J."/>
            <person name="Weidner S."/>
            <person name="Puehler A."/>
            <person name="Reinhold-Hurek B."/>
            <person name="Kaiser O."/>
            <person name="Goesmann A."/>
        </authorList>
    </citation>
    <scope>NUCLEOTIDE SEQUENCE [LARGE SCALE GENOMIC DNA]</scope>
    <source>
        <strain evidence="12 13">BH72</strain>
    </source>
</reference>
<evidence type="ECO:0000256" key="1">
    <source>
        <dbReference type="ARBA" id="ARBA00000085"/>
    </source>
</evidence>
<keyword evidence="7 9" id="KW-0472">Membrane</keyword>
<accession>A1K5U9</accession>
<comment type="catalytic activity">
    <reaction evidence="1">
        <text>ATP + protein L-histidine = ADP + protein N-phospho-L-histidine.</text>
        <dbReference type="EC" id="2.7.13.3"/>
    </reaction>
</comment>
<dbReference type="InterPro" id="IPR013656">
    <property type="entry name" value="PAS_4"/>
</dbReference>
<dbReference type="SMART" id="SM00091">
    <property type="entry name" value="PAS"/>
    <property type="match status" value="2"/>
</dbReference>
<dbReference type="InterPro" id="IPR035965">
    <property type="entry name" value="PAS-like_dom_sf"/>
</dbReference>
<dbReference type="KEGG" id="azo:azo1587"/>
<evidence type="ECO:0000313" key="13">
    <source>
        <dbReference type="Proteomes" id="UP000002588"/>
    </source>
</evidence>
<feature type="domain" description="PAC" evidence="11">
    <location>
        <begin position="164"/>
        <end position="217"/>
    </location>
</feature>
<name>A1K5U9_AZOSB</name>
<dbReference type="SMART" id="SM00388">
    <property type="entry name" value="HisKA"/>
    <property type="match status" value="1"/>
</dbReference>
<dbReference type="SMART" id="SM00086">
    <property type="entry name" value="PAC"/>
    <property type="match status" value="2"/>
</dbReference>
<keyword evidence="13" id="KW-1185">Reference proteome</keyword>
<evidence type="ECO:0000259" key="10">
    <source>
        <dbReference type="PROSITE" id="PS50109"/>
    </source>
</evidence>
<dbReference type="FunFam" id="1.10.287.130:FF:000070">
    <property type="entry name" value="Histidine kinase sensor protein"/>
    <property type="match status" value="1"/>
</dbReference>
<evidence type="ECO:0000259" key="11">
    <source>
        <dbReference type="PROSITE" id="PS50113"/>
    </source>
</evidence>
<dbReference type="KEGG" id="aoa:dqs_1710"/>
<evidence type="ECO:0000256" key="2">
    <source>
        <dbReference type="ARBA" id="ARBA00004429"/>
    </source>
</evidence>
<dbReference type="Gene3D" id="3.30.565.10">
    <property type="entry name" value="Histidine kinase-like ATPase, C-terminal domain"/>
    <property type="match status" value="1"/>
</dbReference>
<dbReference type="InterPro" id="IPR013655">
    <property type="entry name" value="PAS_fold_3"/>
</dbReference>
<dbReference type="PANTHER" id="PTHR42878">
    <property type="entry name" value="TWO-COMPONENT HISTIDINE KINASE"/>
    <property type="match status" value="1"/>
</dbReference>
<evidence type="ECO:0000256" key="7">
    <source>
        <dbReference type="ARBA" id="ARBA00023136"/>
    </source>
</evidence>
<dbReference type="InterPro" id="IPR003594">
    <property type="entry name" value="HATPase_dom"/>
</dbReference>
<dbReference type="InterPro" id="IPR050351">
    <property type="entry name" value="BphY/WalK/GraS-like"/>
</dbReference>
<sequence length="593" mass="65132">MPPLSGHPSSSPRTARIPVLRLVALYCAAAVAWSLAITLLPALLGLPPEATDALRFWGLVALTAAALPLAARTTLLGGAAPEGEPAESLQRRLAEVATRYSVLVDSSPMGIFHFDTTLRLTQFNTRFAEILKSPPESLQGLTLDALRDQRVLPAIRAALEGQAAQYEGDYVATHSSRQIHVSLRTAPLRDAAGTIVGGIGIVEDTTARHEAESMLRESEARYALAMRGTNEGLWDWNPVTHGLFLSSRLLTALGVSSEHLSTNSDEWLRRIHEEDRPAFQRCLTAHLKGQTPHFECEYRVLDAEGSYRWVLARGLAQRDWKGRAYRMVGSIGDITERKRAETALKNMNRELESRVEERTAQLAAAVKELEAFSYSVSHDLRAPLRVIDGYSALLESEYAEQLDSDARGLLGRMRLAVQRMGELIDDLLDLARMSRQPLQRGRVDLSALAAKIVAELRENDPERTVEVDITPGIVVQADPGLLEIALHNLLSNAWKFTSREPAARISLYPDRSQPGVICVEDNGAGFDMRYANKLFGAFQRLHTDREFPGTGVGLATVARVVQRHGGHIEAHGAPGKGACFRFSLAPRDTATND</sequence>
<dbReference type="EC" id="2.7.13.3" evidence="3"/>
<dbReference type="PROSITE" id="PS50113">
    <property type="entry name" value="PAC"/>
    <property type="match status" value="2"/>
</dbReference>
<proteinExistence type="predicted"/>
<dbReference type="InterPro" id="IPR004358">
    <property type="entry name" value="Sig_transdc_His_kin-like_C"/>
</dbReference>
<feature type="domain" description="PAC" evidence="11">
    <location>
        <begin position="294"/>
        <end position="346"/>
    </location>
</feature>
<feature type="domain" description="Histidine kinase" evidence="10">
    <location>
        <begin position="375"/>
        <end position="588"/>
    </location>
</feature>
<dbReference type="PRINTS" id="PR00344">
    <property type="entry name" value="BCTRLSENSOR"/>
</dbReference>
<keyword evidence="4" id="KW-0597">Phosphoprotein</keyword>
<feature type="coiled-coil region" evidence="8">
    <location>
        <begin position="337"/>
        <end position="368"/>
    </location>
</feature>
<dbReference type="InterPro" id="IPR036890">
    <property type="entry name" value="HATPase_C_sf"/>
</dbReference>
<protein>
    <recommendedName>
        <fullName evidence="3">histidine kinase</fullName>
        <ecNumber evidence="3">2.7.13.3</ecNumber>
    </recommendedName>
</protein>
<dbReference type="InterPro" id="IPR001610">
    <property type="entry name" value="PAC"/>
</dbReference>
<dbReference type="InterPro" id="IPR000700">
    <property type="entry name" value="PAS-assoc_C"/>
</dbReference>
<dbReference type="Proteomes" id="UP000002588">
    <property type="component" value="Chromosome"/>
</dbReference>
<dbReference type="Pfam" id="PF08448">
    <property type="entry name" value="PAS_4"/>
    <property type="match status" value="1"/>
</dbReference>
<comment type="subcellular location">
    <subcellularLocation>
        <location evidence="2">Cell inner membrane</location>
        <topology evidence="2">Multi-pass membrane protein</topology>
    </subcellularLocation>
</comment>
<dbReference type="Pfam" id="PF08447">
    <property type="entry name" value="PAS_3"/>
    <property type="match status" value="1"/>
</dbReference>
<dbReference type="SUPFAM" id="SSF55874">
    <property type="entry name" value="ATPase domain of HSP90 chaperone/DNA topoisomerase II/histidine kinase"/>
    <property type="match status" value="1"/>
</dbReference>
<dbReference type="eggNOG" id="COG4251">
    <property type="taxonomic scope" value="Bacteria"/>
</dbReference>
<dbReference type="SUPFAM" id="SSF47384">
    <property type="entry name" value="Homodimeric domain of signal transducing histidine kinase"/>
    <property type="match status" value="1"/>
</dbReference>
<dbReference type="CDD" id="cd00082">
    <property type="entry name" value="HisKA"/>
    <property type="match status" value="1"/>
</dbReference>